<proteinExistence type="predicted"/>
<feature type="domain" description="RNase H type-1" evidence="1">
    <location>
        <begin position="850"/>
        <end position="1008"/>
    </location>
</feature>
<dbReference type="PROSITE" id="PS50879">
    <property type="entry name" value="RNASE_H_1"/>
    <property type="match status" value="1"/>
</dbReference>
<sequence length="1141" mass="127810">MLLEAAFKVVMAFSGPAVIAGDLNTTLDTLPAWDLLQNSGWIDAAQWSAQALRHPLQPTCRDATRHSFILVNPKAAQALRVADVVSDFYFDSHPLLLGCFDLEVFKAPRWKCLLPKAFDKVLLDSNMLESSAANVSSRLTDVVSDCILSNNLAKGFQCWAQECESVFMSSAVWSDGQPRKLPPGYRGRCHKFKPVQQPCSVPLFPKARDGDFDAALTQGNIFLRRLLRQVHRLQSLCRLTKRILVQALPPNHGCVRSAAQLWEACKAAKGFPGSFCQWLLFDKGVFMPMACPPLPLCEEIYTVVRDFFESQQRQYILTKAAETREELILDWKRGAGGKAFAQLRSFDQPPLSHVVQEIPLSCRRVRWPKSGRTKIPLQSLPDIRVGDVLEYHGQEFLVQRVHAGAVSVFPRLSPREWPPRILLKKTLVDPAEADVEIRHTWGQWFHRDASTSLDDWDDAISFIEGTLRPFEPMPYTHFDVRKWTHLLKGVSTKSARGSCGFTVKELKLIPASMLPALFELFHALEEGASWPESLVFAMVICLPKIEGSCTALQIRPITILSRLYRCWARYRSTEIAEWMSSKLPPTLAGGVKGMSVTDINAMMALYLETSFSQGLSRLGGVFDIIKCFNALPRAPLLWLMLYLGINPCYVEAYENMLSSFTRTFLLQGVAGVAECSETGFPEGCSLSVIVMTCVAYLAHEVLSTDGTCPFVFADNWSFASKTFDDCKAAFDILCRLCDAFKLRLAPEKSWVWATTPDLRKRLQNVSYGGVRIPLMCTFGQALVQVSKSEFKSWRAAAAKALGFNRPGLFEKLHQLPETVWRFGLVPLVADTWPLLVRLRAAPLCFQHPTACNALHIFVDGSCYWPNRKLSSVAASAAVIANMSCKGEGVVHSSVLPGCEQTNDRAEVYAIVLALQLSKQCTIYSDCKYAVDAAQERIDHLHKGSRPPLMKHMDLWEVFDLLVADREEGAVVFVKVKAHLDLTSALPPFLDMCRHYNNLADSAAKHAVRNAELFSFSQLLVMNAKQEEMINVVKQYHAFLIQCARFEFAKSADARATPRFEISVLDVSSACFSHQALVEDDALRHCPYSQAFARALLAWANELQWACNHTHADTSMTELLVNFIFSTGLRPPVNINKFRAKK</sequence>
<organism evidence="2 3">
    <name type="scientific">Symbiodinium natans</name>
    <dbReference type="NCBI Taxonomy" id="878477"/>
    <lineage>
        <taxon>Eukaryota</taxon>
        <taxon>Sar</taxon>
        <taxon>Alveolata</taxon>
        <taxon>Dinophyceae</taxon>
        <taxon>Suessiales</taxon>
        <taxon>Symbiodiniaceae</taxon>
        <taxon>Symbiodinium</taxon>
    </lineage>
</organism>
<evidence type="ECO:0000259" key="1">
    <source>
        <dbReference type="PROSITE" id="PS50879"/>
    </source>
</evidence>
<dbReference type="AlphaFoldDB" id="A0A812TYA8"/>
<dbReference type="Gene3D" id="3.30.420.10">
    <property type="entry name" value="Ribonuclease H-like superfamily/Ribonuclease H"/>
    <property type="match status" value="1"/>
</dbReference>
<reference evidence="2" key="1">
    <citation type="submission" date="2021-02" db="EMBL/GenBank/DDBJ databases">
        <authorList>
            <person name="Dougan E. K."/>
            <person name="Rhodes N."/>
            <person name="Thang M."/>
            <person name="Chan C."/>
        </authorList>
    </citation>
    <scope>NUCLEOTIDE SEQUENCE</scope>
</reference>
<evidence type="ECO:0000313" key="2">
    <source>
        <dbReference type="EMBL" id="CAE7544167.1"/>
    </source>
</evidence>
<name>A0A812TYA8_9DINO</name>
<keyword evidence="3" id="KW-1185">Reference proteome</keyword>
<dbReference type="EMBL" id="CAJNDS010002611">
    <property type="protein sequence ID" value="CAE7544167.1"/>
    <property type="molecule type" value="Genomic_DNA"/>
</dbReference>
<dbReference type="InterPro" id="IPR012337">
    <property type="entry name" value="RNaseH-like_sf"/>
</dbReference>
<dbReference type="InterPro" id="IPR036397">
    <property type="entry name" value="RNaseH_sf"/>
</dbReference>
<dbReference type="GO" id="GO:0003676">
    <property type="term" value="F:nucleic acid binding"/>
    <property type="evidence" value="ECO:0007669"/>
    <property type="project" value="InterPro"/>
</dbReference>
<gene>
    <name evidence="2" type="ORF">SNAT2548_LOCUS30521</name>
</gene>
<dbReference type="Pfam" id="PF00075">
    <property type="entry name" value="RNase_H"/>
    <property type="match status" value="1"/>
</dbReference>
<comment type="caution">
    <text evidence="2">The sequence shown here is derived from an EMBL/GenBank/DDBJ whole genome shotgun (WGS) entry which is preliminary data.</text>
</comment>
<dbReference type="GO" id="GO:0004523">
    <property type="term" value="F:RNA-DNA hybrid ribonuclease activity"/>
    <property type="evidence" value="ECO:0007669"/>
    <property type="project" value="InterPro"/>
</dbReference>
<dbReference type="OrthoDB" id="413173at2759"/>
<dbReference type="InterPro" id="IPR002156">
    <property type="entry name" value="RNaseH_domain"/>
</dbReference>
<evidence type="ECO:0000313" key="3">
    <source>
        <dbReference type="Proteomes" id="UP000604046"/>
    </source>
</evidence>
<dbReference type="Proteomes" id="UP000604046">
    <property type="component" value="Unassembled WGS sequence"/>
</dbReference>
<dbReference type="SUPFAM" id="SSF53098">
    <property type="entry name" value="Ribonuclease H-like"/>
    <property type="match status" value="1"/>
</dbReference>
<accession>A0A812TYA8</accession>
<protein>
    <recommendedName>
        <fullName evidence="1">RNase H type-1 domain-containing protein</fullName>
    </recommendedName>
</protein>
<feature type="non-terminal residue" evidence="2">
    <location>
        <position position="1"/>
    </location>
</feature>